<evidence type="ECO:0000313" key="2">
    <source>
        <dbReference type="Proteomes" id="UP001597145"/>
    </source>
</evidence>
<comment type="caution">
    <text evidence="1">The sequence shown here is derived from an EMBL/GenBank/DDBJ whole genome shotgun (WGS) entry which is preliminary data.</text>
</comment>
<evidence type="ECO:0000313" key="1">
    <source>
        <dbReference type="EMBL" id="MFD1534012.1"/>
    </source>
</evidence>
<accession>A0ABW4FUJ0</accession>
<gene>
    <name evidence="1" type="ORF">ACFSCY_31795</name>
</gene>
<organism evidence="1 2">
    <name type="scientific">Pseudonocardia aurantiaca</name>
    <dbReference type="NCBI Taxonomy" id="75290"/>
    <lineage>
        <taxon>Bacteria</taxon>
        <taxon>Bacillati</taxon>
        <taxon>Actinomycetota</taxon>
        <taxon>Actinomycetes</taxon>
        <taxon>Pseudonocardiales</taxon>
        <taxon>Pseudonocardiaceae</taxon>
        <taxon>Pseudonocardia</taxon>
    </lineage>
</organism>
<sequence>MVATNGELVEQATAALVRDGHATPLAGEQSAGVVATLPLGGGARSLADLVNQVRS</sequence>
<dbReference type="EMBL" id="JBHUCP010000027">
    <property type="protein sequence ID" value="MFD1534012.1"/>
    <property type="molecule type" value="Genomic_DNA"/>
</dbReference>
<name>A0ABW4FUJ0_9PSEU</name>
<dbReference type="RefSeq" id="WP_343982891.1">
    <property type="nucleotide sequence ID" value="NZ_BAAAJG010000016.1"/>
</dbReference>
<keyword evidence="2" id="KW-1185">Reference proteome</keyword>
<proteinExistence type="predicted"/>
<dbReference type="Proteomes" id="UP001597145">
    <property type="component" value="Unassembled WGS sequence"/>
</dbReference>
<reference evidence="2" key="1">
    <citation type="journal article" date="2019" name="Int. J. Syst. Evol. Microbiol.">
        <title>The Global Catalogue of Microorganisms (GCM) 10K type strain sequencing project: providing services to taxonomists for standard genome sequencing and annotation.</title>
        <authorList>
            <consortium name="The Broad Institute Genomics Platform"/>
            <consortium name="The Broad Institute Genome Sequencing Center for Infectious Disease"/>
            <person name="Wu L."/>
            <person name="Ma J."/>
        </authorList>
    </citation>
    <scope>NUCLEOTIDE SEQUENCE [LARGE SCALE GENOMIC DNA]</scope>
    <source>
        <strain evidence="2">JCM 12165</strain>
    </source>
</reference>
<protein>
    <submittedName>
        <fullName evidence="1">Uncharacterized protein</fullName>
    </submittedName>
</protein>